<keyword evidence="3" id="KW-1185">Reference proteome</keyword>
<evidence type="ECO:0000256" key="1">
    <source>
        <dbReference type="SAM" id="SignalP"/>
    </source>
</evidence>
<dbReference type="Proteomes" id="UP000028725">
    <property type="component" value="Unassembled WGS sequence"/>
</dbReference>
<dbReference type="OrthoDB" id="5381540at2"/>
<reference evidence="2 3" key="1">
    <citation type="submission" date="2014-04" db="EMBL/GenBank/DDBJ databases">
        <title>Genome assembly of Hyalangium minutum DSM 14724.</title>
        <authorList>
            <person name="Sharma G."/>
            <person name="Subramanian S."/>
        </authorList>
    </citation>
    <scope>NUCLEOTIDE SEQUENCE [LARGE SCALE GENOMIC DNA]</scope>
    <source>
        <strain evidence="2 3">DSM 14724</strain>
    </source>
</reference>
<feature type="signal peptide" evidence="1">
    <location>
        <begin position="1"/>
        <end position="18"/>
    </location>
</feature>
<dbReference type="PATRIC" id="fig|394096.3.peg.7774"/>
<evidence type="ECO:0000313" key="3">
    <source>
        <dbReference type="Proteomes" id="UP000028725"/>
    </source>
</evidence>
<proteinExistence type="predicted"/>
<sequence>MRRTLLALALLVALPGLAQERKSRVHVSANGQFSVRLVQEKPGQCRVEMLKESGPAWQFNGCVGTVDDFYFASNDGERFWLLRPLVEKGTKSTVEKRGKKKVTVPGWANAVVAELYDRNGQKLQERRLQDFLFGSKELGEVRQMKAHFKWLEGTLGIPGKGPRLTDEAKVEFEAVGAKTYQLTF</sequence>
<organism evidence="2 3">
    <name type="scientific">Hyalangium minutum</name>
    <dbReference type="NCBI Taxonomy" id="394096"/>
    <lineage>
        <taxon>Bacteria</taxon>
        <taxon>Pseudomonadati</taxon>
        <taxon>Myxococcota</taxon>
        <taxon>Myxococcia</taxon>
        <taxon>Myxococcales</taxon>
        <taxon>Cystobacterineae</taxon>
        <taxon>Archangiaceae</taxon>
        <taxon>Hyalangium</taxon>
    </lineage>
</organism>
<comment type="caution">
    <text evidence="2">The sequence shown here is derived from an EMBL/GenBank/DDBJ whole genome shotgun (WGS) entry which is preliminary data.</text>
</comment>
<name>A0A085W3R6_9BACT</name>
<evidence type="ECO:0008006" key="4">
    <source>
        <dbReference type="Google" id="ProtNLM"/>
    </source>
</evidence>
<protein>
    <recommendedName>
        <fullName evidence="4">Lipoprotein</fullName>
    </recommendedName>
</protein>
<dbReference type="RefSeq" id="WP_044197454.1">
    <property type="nucleotide sequence ID" value="NZ_JMCB01000022.1"/>
</dbReference>
<evidence type="ECO:0000313" key="2">
    <source>
        <dbReference type="EMBL" id="KFE62329.1"/>
    </source>
</evidence>
<feature type="chain" id="PRO_5001799190" description="Lipoprotein" evidence="1">
    <location>
        <begin position="19"/>
        <end position="184"/>
    </location>
</feature>
<keyword evidence="1" id="KW-0732">Signal</keyword>
<dbReference type="EMBL" id="JMCB01000022">
    <property type="protein sequence ID" value="KFE62329.1"/>
    <property type="molecule type" value="Genomic_DNA"/>
</dbReference>
<dbReference type="AlphaFoldDB" id="A0A085W3R6"/>
<dbReference type="STRING" id="394096.DB31_4039"/>
<accession>A0A085W3R6</accession>
<gene>
    <name evidence="2" type="ORF">DB31_4039</name>
</gene>